<dbReference type="Pfam" id="PF22106">
    <property type="entry name" value="NGO1945_C"/>
    <property type="match status" value="1"/>
</dbReference>
<dbReference type="EMBL" id="ACZR01000018">
    <property type="protein sequence ID" value="EEX49685.1"/>
    <property type="molecule type" value="Genomic_DNA"/>
</dbReference>
<dbReference type="Gene3D" id="3.90.930.50">
    <property type="match status" value="1"/>
</dbReference>
<name>C9PRV8_9PAST</name>
<feature type="domain" description="NGO1945-like C-terminal" evidence="2">
    <location>
        <begin position="139"/>
        <end position="227"/>
    </location>
</feature>
<dbReference type="Proteomes" id="UP000005519">
    <property type="component" value="Unassembled WGS sequence"/>
</dbReference>
<dbReference type="OrthoDB" id="4146344at2"/>
<evidence type="ECO:0000313" key="3">
    <source>
        <dbReference type="EMBL" id="EEX49685.1"/>
    </source>
</evidence>
<reference evidence="3 4" key="1">
    <citation type="submission" date="2009-10" db="EMBL/GenBank/DDBJ databases">
        <authorList>
            <person name="Muzny D."/>
            <person name="Qin X."/>
            <person name="Deng J."/>
            <person name="Jiang H."/>
            <person name="Liu Y."/>
            <person name="Qu J."/>
            <person name="Song X.-Z."/>
            <person name="Zhang L."/>
            <person name="Thornton R."/>
            <person name="Coyle M."/>
            <person name="Francisco L."/>
            <person name="Jackson L."/>
            <person name="Javaid M."/>
            <person name="Korchina V."/>
            <person name="Kovar C."/>
            <person name="Mata R."/>
            <person name="Mathew T."/>
            <person name="Ngo R."/>
            <person name="Nguyen L."/>
            <person name="Nguyen N."/>
            <person name="Okwuonu G."/>
            <person name="Ongeri F."/>
            <person name="Pham C."/>
            <person name="Simmons D."/>
            <person name="Wilczek-Boney K."/>
            <person name="Hale W."/>
            <person name="Jakkamsetti A."/>
            <person name="Pham P."/>
            <person name="Ruth R."/>
            <person name="San Lucas F."/>
            <person name="Warren J."/>
            <person name="Zhang J."/>
            <person name="Zhao Z."/>
            <person name="Zhou C."/>
            <person name="Zhu D."/>
            <person name="Lee S."/>
            <person name="Bess C."/>
            <person name="Blankenburg K."/>
            <person name="Forbes L."/>
            <person name="Fu Q."/>
            <person name="Gubbala S."/>
            <person name="Hirani K."/>
            <person name="Jayaseelan J.C."/>
            <person name="Lara F."/>
            <person name="Munidasa M."/>
            <person name="Palculict T."/>
            <person name="Patil S."/>
            <person name="Pu L.-L."/>
            <person name="Saada N."/>
            <person name="Tang L."/>
            <person name="Weissenberger G."/>
            <person name="Zhu Y."/>
            <person name="Hemphill L."/>
            <person name="Shang Y."/>
            <person name="Youmans B."/>
            <person name="Ayvaz T."/>
            <person name="Ross M."/>
            <person name="Santibanez J."/>
            <person name="Aqrawi P."/>
            <person name="Gross S."/>
            <person name="Joshi V."/>
            <person name="Fowler G."/>
            <person name="Nazareth L."/>
            <person name="Reid J."/>
            <person name="Worley K."/>
            <person name="Petrosino J."/>
            <person name="Highlander S."/>
            <person name="Gibbs R."/>
        </authorList>
    </citation>
    <scope>NUCLEOTIDE SEQUENCE [LARGE SCALE GENOMIC DNA]</scope>
    <source>
        <strain evidence="3 4">ATCC 43325</strain>
    </source>
</reference>
<dbReference type="STRING" id="667128.HMPREF0621_1732"/>
<dbReference type="RefSeq" id="WP_005762739.1">
    <property type="nucleotide sequence ID" value="NZ_GG704810.1"/>
</dbReference>
<dbReference type="InterPro" id="IPR044922">
    <property type="entry name" value="DUF2063_N_sf"/>
</dbReference>
<gene>
    <name evidence="3" type="ORF">HMPREF0621_1732</name>
</gene>
<dbReference type="HOGENOM" id="CLU_096334_1_0_6"/>
<evidence type="ECO:0000259" key="2">
    <source>
        <dbReference type="Pfam" id="PF22106"/>
    </source>
</evidence>
<protein>
    <submittedName>
        <fullName evidence="3">Uncharacterized protein</fullName>
    </submittedName>
</protein>
<dbReference type="InterPro" id="IPR054098">
    <property type="entry name" value="NGO1945-like_C"/>
</dbReference>
<dbReference type="AlphaFoldDB" id="C9PRV8"/>
<keyword evidence="4" id="KW-1185">Reference proteome</keyword>
<accession>C9PRV8</accession>
<evidence type="ECO:0000259" key="1">
    <source>
        <dbReference type="Pfam" id="PF09836"/>
    </source>
</evidence>
<dbReference type="Pfam" id="PF09836">
    <property type="entry name" value="DUF2063"/>
    <property type="match status" value="1"/>
</dbReference>
<sequence length="239" mass="27500">MQPKPTLVETQQALADAVRLGNADPLNGYAPNRLAVYARLVRNNAFGFIDRCFVEAPKHIEPELWRQTKEAFVQEGKAHSPYFQDIAGEFLTFCQQRNIFTANILALMDFENTQLLAEVSIAEVPASFEWDRHSIMQLSDTAYLKSYDVDFLSSDFERFDESPSQIIVWRDSDFDINQQQLSELDFWLLSYLQEQPSSLEDVLSALNTIIEDSAPLIPLLEQTWVKWVNAEVIYPKKEV</sequence>
<feature type="domain" description="Putative DNA-binding" evidence="1">
    <location>
        <begin position="9"/>
        <end position="94"/>
    </location>
</feature>
<evidence type="ECO:0000313" key="4">
    <source>
        <dbReference type="Proteomes" id="UP000005519"/>
    </source>
</evidence>
<organism evidence="3 4">
    <name type="scientific">Pasteurella dagmatis ATCC 43325</name>
    <dbReference type="NCBI Taxonomy" id="667128"/>
    <lineage>
        <taxon>Bacteria</taxon>
        <taxon>Pseudomonadati</taxon>
        <taxon>Pseudomonadota</taxon>
        <taxon>Gammaproteobacteria</taxon>
        <taxon>Pasteurellales</taxon>
        <taxon>Pasteurellaceae</taxon>
        <taxon>Pasteurella</taxon>
    </lineage>
</organism>
<dbReference type="Gene3D" id="1.10.150.690">
    <property type="entry name" value="DUF2063"/>
    <property type="match status" value="1"/>
</dbReference>
<comment type="caution">
    <text evidence="3">The sequence shown here is derived from an EMBL/GenBank/DDBJ whole genome shotgun (WGS) entry which is preliminary data.</text>
</comment>
<proteinExistence type="predicted"/>
<dbReference type="InterPro" id="IPR018640">
    <property type="entry name" value="DUF2063"/>
</dbReference>